<reference evidence="6" key="2">
    <citation type="submission" date="2025-08" db="UniProtKB">
        <authorList>
            <consortium name="RefSeq"/>
        </authorList>
    </citation>
    <scope>IDENTIFICATION</scope>
</reference>
<evidence type="ECO:0000256" key="2">
    <source>
        <dbReference type="ARBA" id="ARBA00022840"/>
    </source>
</evidence>
<dbReference type="RefSeq" id="XP_008233560.1">
    <property type="nucleotide sequence ID" value="XM_008235338.2"/>
</dbReference>
<organism evidence="5 6">
    <name type="scientific">Prunus mume</name>
    <name type="common">Japanese apricot</name>
    <name type="synonym">Armeniaca mume</name>
    <dbReference type="NCBI Taxonomy" id="102107"/>
    <lineage>
        <taxon>Eukaryota</taxon>
        <taxon>Viridiplantae</taxon>
        <taxon>Streptophyta</taxon>
        <taxon>Embryophyta</taxon>
        <taxon>Tracheophyta</taxon>
        <taxon>Spermatophyta</taxon>
        <taxon>Magnoliopsida</taxon>
        <taxon>eudicotyledons</taxon>
        <taxon>Gunneridae</taxon>
        <taxon>Pentapetalae</taxon>
        <taxon>rosids</taxon>
        <taxon>fabids</taxon>
        <taxon>Rosales</taxon>
        <taxon>Rosaceae</taxon>
        <taxon>Amygdaloideae</taxon>
        <taxon>Amygdaleae</taxon>
        <taxon>Prunus</taxon>
    </lineage>
</organism>
<dbReference type="InterPro" id="IPR014710">
    <property type="entry name" value="RmlC-like_jellyroll"/>
</dbReference>
<protein>
    <submittedName>
        <fullName evidence="6">Wall-associated receptor kinase-like 16</fullName>
    </submittedName>
</protein>
<gene>
    <name evidence="6" type="primary">LOC103332592</name>
</gene>
<name>A0ABM0P2Q8_PRUMU</name>
<dbReference type="PROSITE" id="PS50011">
    <property type="entry name" value="PROTEIN_KINASE_DOM"/>
    <property type="match status" value="1"/>
</dbReference>
<reference evidence="5" key="1">
    <citation type="journal article" date="2012" name="Nat. Commun.">
        <title>The genome of Prunus mume.</title>
        <authorList>
            <person name="Zhang Q."/>
            <person name="Chen W."/>
            <person name="Sun L."/>
            <person name="Zhao F."/>
            <person name="Huang B."/>
            <person name="Yang W."/>
            <person name="Tao Y."/>
            <person name="Wang J."/>
            <person name="Yuan Z."/>
            <person name="Fan G."/>
            <person name="Xing Z."/>
            <person name="Han C."/>
            <person name="Pan H."/>
            <person name="Zhong X."/>
            <person name="Shi W."/>
            <person name="Liang X."/>
            <person name="Du D."/>
            <person name="Sun F."/>
            <person name="Xu Z."/>
            <person name="Hao R."/>
            <person name="Lv T."/>
            <person name="Lv Y."/>
            <person name="Zheng Z."/>
            <person name="Sun M."/>
            <person name="Luo L."/>
            <person name="Cai M."/>
            <person name="Gao Y."/>
            <person name="Wang J."/>
            <person name="Yin Y."/>
            <person name="Xu X."/>
            <person name="Cheng T."/>
            <person name="Wang J."/>
        </authorList>
    </citation>
    <scope>NUCLEOTIDE SEQUENCE [LARGE SCALE GENOMIC DNA]</scope>
</reference>
<keyword evidence="2" id="KW-0067">ATP-binding</keyword>
<dbReference type="InterPro" id="IPR011009">
    <property type="entry name" value="Kinase-like_dom_sf"/>
</dbReference>
<dbReference type="InterPro" id="IPR045274">
    <property type="entry name" value="WAK-like"/>
</dbReference>
<evidence type="ECO:0000313" key="6">
    <source>
        <dbReference type="RefSeq" id="XP_008233560.1"/>
    </source>
</evidence>
<dbReference type="InterPro" id="IPR001245">
    <property type="entry name" value="Ser-Thr/Tyr_kinase_cat_dom"/>
</dbReference>
<dbReference type="CDD" id="cd00038">
    <property type="entry name" value="CAP_ED"/>
    <property type="match status" value="1"/>
</dbReference>
<dbReference type="InterPro" id="IPR018490">
    <property type="entry name" value="cNMP-bd_dom_sf"/>
</dbReference>
<feature type="domain" description="Cyclic nucleotide-binding" evidence="4">
    <location>
        <begin position="1"/>
        <end position="66"/>
    </location>
</feature>
<evidence type="ECO:0000259" key="3">
    <source>
        <dbReference type="PROSITE" id="PS50011"/>
    </source>
</evidence>
<dbReference type="Pfam" id="PF07714">
    <property type="entry name" value="PK_Tyr_Ser-Thr"/>
    <property type="match status" value="1"/>
</dbReference>
<evidence type="ECO:0000313" key="5">
    <source>
        <dbReference type="Proteomes" id="UP000694861"/>
    </source>
</evidence>
<proteinExistence type="predicted"/>
<accession>A0ABM0P2Q8</accession>
<dbReference type="InterPro" id="IPR000719">
    <property type="entry name" value="Prot_kinase_dom"/>
</dbReference>
<dbReference type="InterPro" id="IPR000595">
    <property type="entry name" value="cNMP-bd_dom"/>
</dbReference>
<dbReference type="SUPFAM" id="SSF51206">
    <property type="entry name" value="cAMP-binding domain-like"/>
    <property type="match status" value="1"/>
</dbReference>
<dbReference type="PANTHER" id="PTHR27005">
    <property type="entry name" value="WALL-ASSOCIATED RECEPTOR KINASE-LIKE 21"/>
    <property type="match status" value="1"/>
</dbReference>
<dbReference type="PROSITE" id="PS50042">
    <property type="entry name" value="CNMP_BINDING_3"/>
    <property type="match status" value="1"/>
</dbReference>
<sequence>MDESVLKAICRYLKPKKYTKNDIITQEGEPLKMMLYIVDGFVNIEERDGSNNLQRGAGEVYGEELLSWPLSNSFPVVLPSATLSATAVGDVVALALTYSNLKNVVFEFGRQYFFGMITCQKFSAKVVEKATNTYDVSKIIRKGISTSVYKGVLPDKTVVEVKTYRVNCSYDDYPYLVKLVAVASRTNHINLVRLLGCCLEKKTIALVSEYIPNGTLFEHIHGKEGKVSSPLSLELRMKIASETAGALAYLRSLTTTPILPSFVSTSSILLDDNCTAKLCSFGLRFVPNNSNNSRFSLLSIRRGCFDPESKTLIEKLDVYGIGVVLAELLTGPNAISSIGKRDLEKLKILFLFLVEEDRLNEILDGKIIVKEGDFETAKKVAHLATRCLRYEEEEMPSMKEVVAELEGILRNLRAEQGGEASFS</sequence>
<dbReference type="Proteomes" id="UP000694861">
    <property type="component" value="Linkage group LG5"/>
</dbReference>
<dbReference type="Gene3D" id="1.10.510.10">
    <property type="entry name" value="Transferase(Phosphotransferase) domain 1"/>
    <property type="match status" value="1"/>
</dbReference>
<dbReference type="PANTHER" id="PTHR27005:SF468">
    <property type="entry name" value="OS01G0310500 PROTEIN"/>
    <property type="match status" value="1"/>
</dbReference>
<dbReference type="Gene3D" id="2.60.120.10">
    <property type="entry name" value="Jelly Rolls"/>
    <property type="match status" value="1"/>
</dbReference>
<keyword evidence="1" id="KW-0547">Nucleotide-binding</keyword>
<dbReference type="Gene3D" id="3.30.200.20">
    <property type="entry name" value="Phosphorylase Kinase, domain 1"/>
    <property type="match status" value="1"/>
</dbReference>
<feature type="domain" description="Protein kinase" evidence="3">
    <location>
        <begin position="134"/>
        <end position="409"/>
    </location>
</feature>
<evidence type="ECO:0000259" key="4">
    <source>
        <dbReference type="PROSITE" id="PS50042"/>
    </source>
</evidence>
<dbReference type="SUPFAM" id="SSF56112">
    <property type="entry name" value="Protein kinase-like (PK-like)"/>
    <property type="match status" value="1"/>
</dbReference>
<dbReference type="GeneID" id="103332592"/>
<keyword evidence="5" id="KW-1185">Reference proteome</keyword>
<evidence type="ECO:0000256" key="1">
    <source>
        <dbReference type="ARBA" id="ARBA00022741"/>
    </source>
</evidence>